<sequence length="156" mass="17969">MEWRHWCDLKHNLTPATESLASFEICVLPPCFTQAITLYCLNFSSALLFIAHYCAAIAILRSLMAQSLGCSGLKYTVRPQTGFLCKTYHAKWLIAAPLICSFDTIREWFDDYINQKKVVLRSRNTYSPAESFSLSRKILESRMKLAIVKHSKRLRE</sequence>
<organism evidence="2 3">
    <name type="scientific">Albugo candida</name>
    <dbReference type="NCBI Taxonomy" id="65357"/>
    <lineage>
        <taxon>Eukaryota</taxon>
        <taxon>Sar</taxon>
        <taxon>Stramenopiles</taxon>
        <taxon>Oomycota</taxon>
        <taxon>Peronosporomycetes</taxon>
        <taxon>Albuginales</taxon>
        <taxon>Albuginaceae</taxon>
        <taxon>Albugo</taxon>
    </lineage>
</organism>
<proteinExistence type="predicted"/>
<comment type="caution">
    <text evidence="2">The sequence shown here is derived from an EMBL/GenBank/DDBJ whole genome shotgun (WGS) entry which is preliminary data.</text>
</comment>
<keyword evidence="3" id="KW-1185">Reference proteome</keyword>
<feature type="transmembrane region" description="Helical" evidence="1">
    <location>
        <begin position="36"/>
        <end position="60"/>
    </location>
</feature>
<keyword evidence="1" id="KW-0472">Membrane</keyword>
<evidence type="ECO:0000313" key="2">
    <source>
        <dbReference type="EMBL" id="CCI44518.1"/>
    </source>
</evidence>
<reference evidence="2 3" key="1">
    <citation type="submission" date="2012-05" db="EMBL/GenBank/DDBJ databases">
        <title>Recombination and specialization in a pathogen metapopulation.</title>
        <authorList>
            <person name="Gardiner A."/>
            <person name="Kemen E."/>
            <person name="Schultz-Larsen T."/>
            <person name="MacLean D."/>
            <person name="Van Oosterhout C."/>
            <person name="Jones J.D.G."/>
        </authorList>
    </citation>
    <scope>NUCLEOTIDE SEQUENCE [LARGE SCALE GENOMIC DNA]</scope>
    <source>
        <strain evidence="2 3">Ac Nc2</strain>
    </source>
</reference>
<evidence type="ECO:0000313" key="3">
    <source>
        <dbReference type="Proteomes" id="UP000053237"/>
    </source>
</evidence>
<dbReference type="EMBL" id="CAIX01000072">
    <property type="protein sequence ID" value="CCI44518.1"/>
    <property type="molecule type" value="Genomic_DNA"/>
</dbReference>
<accession>A0A024GDC0</accession>
<keyword evidence="1" id="KW-1133">Transmembrane helix</keyword>
<keyword evidence="1" id="KW-0812">Transmembrane</keyword>
<dbReference type="AlphaFoldDB" id="A0A024GDC0"/>
<protein>
    <submittedName>
        <fullName evidence="2">Uncharacterized protein</fullName>
    </submittedName>
</protein>
<dbReference type="Proteomes" id="UP000053237">
    <property type="component" value="Unassembled WGS sequence"/>
</dbReference>
<evidence type="ECO:0000256" key="1">
    <source>
        <dbReference type="SAM" id="Phobius"/>
    </source>
</evidence>
<dbReference type="InParanoid" id="A0A024GDC0"/>
<gene>
    <name evidence="2" type="ORF">BN9_053270</name>
</gene>
<name>A0A024GDC0_9STRA</name>